<evidence type="ECO:0000259" key="2">
    <source>
        <dbReference type="Pfam" id="PF00668"/>
    </source>
</evidence>
<dbReference type="PATRIC" id="fig|1705565.3.peg.5415"/>
<dbReference type="Proteomes" id="UP000036932">
    <property type="component" value="Unassembled WGS sequence"/>
</dbReference>
<evidence type="ECO:0000313" key="3">
    <source>
        <dbReference type="EMBL" id="KOR82140.1"/>
    </source>
</evidence>
<protein>
    <recommendedName>
        <fullName evidence="2">Condensation domain-containing protein</fullName>
    </recommendedName>
</protein>
<dbReference type="AlphaFoldDB" id="A0A0M1NJC0"/>
<dbReference type="Pfam" id="PF00668">
    <property type="entry name" value="Condensation"/>
    <property type="match status" value="1"/>
</dbReference>
<keyword evidence="1" id="KW-0436">Ligase</keyword>
<dbReference type="InterPro" id="IPR010060">
    <property type="entry name" value="NRPS_synth"/>
</dbReference>
<accession>A0A0M1NJC0</accession>
<sequence>EISFNYLGQWDREMDAGAMSMSGLSAGASMSPQAGRACALDIVGSVIDGKLTLVVTYDQQEYRESTMQALLANYKKQLLSIVNHCMQQTETELTPSDVGIEPMSLDIFEQLLTRLNDL</sequence>
<name>A0A0M1NJC0_9BACL</name>
<dbReference type="SUPFAM" id="SSF52777">
    <property type="entry name" value="CoA-dependent acyltransferases"/>
    <property type="match status" value="1"/>
</dbReference>
<evidence type="ECO:0000256" key="1">
    <source>
        <dbReference type="ARBA" id="ARBA00022598"/>
    </source>
</evidence>
<evidence type="ECO:0000313" key="4">
    <source>
        <dbReference type="Proteomes" id="UP000036932"/>
    </source>
</evidence>
<feature type="non-terminal residue" evidence="3">
    <location>
        <position position="1"/>
    </location>
</feature>
<keyword evidence="4" id="KW-1185">Reference proteome</keyword>
<proteinExistence type="predicted"/>
<dbReference type="RefSeq" id="WP_242615223.1">
    <property type="nucleotide sequence ID" value="NZ_LIUT01000003.1"/>
</dbReference>
<comment type="caution">
    <text evidence="3">The sequence shown here is derived from an EMBL/GenBank/DDBJ whole genome shotgun (WGS) entry which is preliminary data.</text>
</comment>
<dbReference type="EMBL" id="LIUT01000003">
    <property type="protein sequence ID" value="KOR82140.1"/>
    <property type="molecule type" value="Genomic_DNA"/>
</dbReference>
<dbReference type="GO" id="GO:0016874">
    <property type="term" value="F:ligase activity"/>
    <property type="evidence" value="ECO:0007669"/>
    <property type="project" value="UniProtKB-KW"/>
</dbReference>
<feature type="domain" description="Condensation" evidence="2">
    <location>
        <begin position="2"/>
        <end position="98"/>
    </location>
</feature>
<dbReference type="Gene3D" id="3.30.559.30">
    <property type="entry name" value="Nonribosomal peptide synthetase, condensation domain"/>
    <property type="match status" value="1"/>
</dbReference>
<dbReference type="NCBIfam" id="TIGR01720">
    <property type="entry name" value="NRPS-para261"/>
    <property type="match status" value="1"/>
</dbReference>
<organism evidence="3 4">
    <name type="scientific">Paenibacillus solani</name>
    <dbReference type="NCBI Taxonomy" id="1705565"/>
    <lineage>
        <taxon>Bacteria</taxon>
        <taxon>Bacillati</taxon>
        <taxon>Bacillota</taxon>
        <taxon>Bacilli</taxon>
        <taxon>Bacillales</taxon>
        <taxon>Paenibacillaceae</taxon>
        <taxon>Paenibacillus</taxon>
    </lineage>
</organism>
<gene>
    <name evidence="3" type="ORF">AM231_17440</name>
</gene>
<dbReference type="PANTHER" id="PTHR45398:SF1">
    <property type="entry name" value="ENZYME, PUTATIVE (JCVI)-RELATED"/>
    <property type="match status" value="1"/>
</dbReference>
<dbReference type="PANTHER" id="PTHR45398">
    <property type="match status" value="1"/>
</dbReference>
<reference evidence="4" key="1">
    <citation type="submission" date="2015-08" db="EMBL/GenBank/DDBJ databases">
        <title>Genome sequencing project for genomic taxonomy and phylogenomics of Bacillus-like bacteria.</title>
        <authorList>
            <person name="Liu B."/>
            <person name="Wang J."/>
            <person name="Zhu Y."/>
            <person name="Liu G."/>
            <person name="Chen Q."/>
            <person name="Chen Z."/>
            <person name="Lan J."/>
            <person name="Che J."/>
            <person name="Ge C."/>
            <person name="Shi H."/>
            <person name="Pan Z."/>
            <person name="Liu X."/>
        </authorList>
    </citation>
    <scope>NUCLEOTIDE SEQUENCE [LARGE SCALE GENOMIC DNA]</scope>
    <source>
        <strain evidence="4">FJAT-22460</strain>
    </source>
</reference>
<dbReference type="InterPro" id="IPR001242">
    <property type="entry name" value="Condensation_dom"/>
</dbReference>